<evidence type="ECO:0000313" key="4">
    <source>
        <dbReference type="EMBL" id="MBW0485362.1"/>
    </source>
</evidence>
<feature type="region of interest" description="Disordered" evidence="2">
    <location>
        <begin position="26"/>
        <end position="93"/>
    </location>
</feature>
<dbReference type="GO" id="GO:0015074">
    <property type="term" value="P:DNA integration"/>
    <property type="evidence" value="ECO:0007669"/>
    <property type="project" value="InterPro"/>
</dbReference>
<evidence type="ECO:0000313" key="5">
    <source>
        <dbReference type="Proteomes" id="UP000765509"/>
    </source>
</evidence>
<dbReference type="AlphaFoldDB" id="A0A9Q3CKH0"/>
<dbReference type="GO" id="GO:0003723">
    <property type="term" value="F:RNA binding"/>
    <property type="evidence" value="ECO:0007669"/>
    <property type="project" value="UniProtKB-KW"/>
</dbReference>
<dbReference type="Gene3D" id="3.30.420.10">
    <property type="entry name" value="Ribonuclease H-like superfamily/Ribonuclease H"/>
    <property type="match status" value="1"/>
</dbReference>
<evidence type="ECO:0000256" key="2">
    <source>
        <dbReference type="SAM" id="MobiDB-lite"/>
    </source>
</evidence>
<dbReference type="PROSITE" id="PS50994">
    <property type="entry name" value="INTEGRASE"/>
    <property type="match status" value="1"/>
</dbReference>
<evidence type="ECO:0000256" key="1">
    <source>
        <dbReference type="ARBA" id="ARBA00022884"/>
    </source>
</evidence>
<keyword evidence="5" id="KW-1185">Reference proteome</keyword>
<name>A0A9Q3CKH0_9BASI</name>
<keyword evidence="1" id="KW-0694">RNA-binding</keyword>
<evidence type="ECO:0000259" key="3">
    <source>
        <dbReference type="PROSITE" id="PS50994"/>
    </source>
</evidence>
<dbReference type="InterPro" id="IPR001584">
    <property type="entry name" value="Integrase_cat-core"/>
</dbReference>
<proteinExistence type="predicted"/>
<reference evidence="4" key="1">
    <citation type="submission" date="2021-03" db="EMBL/GenBank/DDBJ databases">
        <title>Draft genome sequence of rust myrtle Austropuccinia psidii MF-1, a brazilian biotype.</title>
        <authorList>
            <person name="Quecine M.C."/>
            <person name="Pachon D.M.R."/>
            <person name="Bonatelli M.L."/>
            <person name="Correr F.H."/>
            <person name="Franceschini L.M."/>
            <person name="Leite T.F."/>
            <person name="Margarido G.R.A."/>
            <person name="Almeida C.A."/>
            <person name="Ferrarezi J.A."/>
            <person name="Labate C.A."/>
        </authorList>
    </citation>
    <scope>NUCLEOTIDE SEQUENCE</scope>
    <source>
        <strain evidence="4">MF-1</strain>
    </source>
</reference>
<dbReference type="InterPro" id="IPR012337">
    <property type="entry name" value="RNaseH-like_sf"/>
</dbReference>
<sequence length="104" mass="11223">MDNGREFTSICFQTSFQTHGIIPHYTAPYTPQKNPVAERGNNSTTEKGNPIIASPTPHKEFSSQGAHPTPSSSLSPSEPLIEPSTTAAARPGWDIVVHPLNQKS</sequence>
<dbReference type="EMBL" id="AVOT02008127">
    <property type="protein sequence ID" value="MBW0485362.1"/>
    <property type="molecule type" value="Genomic_DNA"/>
</dbReference>
<dbReference type="Proteomes" id="UP000765509">
    <property type="component" value="Unassembled WGS sequence"/>
</dbReference>
<feature type="compositionally biased region" description="Low complexity" evidence="2">
    <location>
        <begin position="68"/>
        <end position="86"/>
    </location>
</feature>
<gene>
    <name evidence="4" type="ORF">O181_025077</name>
</gene>
<dbReference type="InterPro" id="IPR036397">
    <property type="entry name" value="RNaseH_sf"/>
</dbReference>
<dbReference type="OrthoDB" id="7691805at2759"/>
<feature type="domain" description="Integrase catalytic" evidence="3">
    <location>
        <begin position="1"/>
        <end position="47"/>
    </location>
</feature>
<dbReference type="SUPFAM" id="SSF53098">
    <property type="entry name" value="Ribonuclease H-like"/>
    <property type="match status" value="1"/>
</dbReference>
<comment type="caution">
    <text evidence="4">The sequence shown here is derived from an EMBL/GenBank/DDBJ whole genome shotgun (WGS) entry which is preliminary data.</text>
</comment>
<accession>A0A9Q3CKH0</accession>
<protein>
    <recommendedName>
        <fullName evidence="3">Integrase catalytic domain-containing protein</fullName>
    </recommendedName>
</protein>
<dbReference type="GO" id="GO:0005634">
    <property type="term" value="C:nucleus"/>
    <property type="evidence" value="ECO:0007669"/>
    <property type="project" value="UniProtKB-ARBA"/>
</dbReference>
<organism evidence="4 5">
    <name type="scientific">Austropuccinia psidii MF-1</name>
    <dbReference type="NCBI Taxonomy" id="1389203"/>
    <lineage>
        <taxon>Eukaryota</taxon>
        <taxon>Fungi</taxon>
        <taxon>Dikarya</taxon>
        <taxon>Basidiomycota</taxon>
        <taxon>Pucciniomycotina</taxon>
        <taxon>Pucciniomycetes</taxon>
        <taxon>Pucciniales</taxon>
        <taxon>Sphaerophragmiaceae</taxon>
        <taxon>Austropuccinia</taxon>
    </lineage>
</organism>